<accession>A0A3Q2WE34</accession>
<proteinExistence type="predicted"/>
<feature type="compositionally biased region" description="Polar residues" evidence="1">
    <location>
        <begin position="1"/>
        <end position="11"/>
    </location>
</feature>
<feature type="compositionally biased region" description="Pro residues" evidence="1">
    <location>
        <begin position="15"/>
        <end position="26"/>
    </location>
</feature>
<sequence>MLRPQPSTQGTRSPSPLPRRPSPPHGPQIQGSPSHSLLQRMLDYPDDDCVRYFVLGTLTAVLALFVNLVYPLLYKATWS</sequence>
<keyword evidence="2" id="KW-0812">Transmembrane</keyword>
<keyword evidence="4" id="KW-1185">Reference proteome</keyword>
<dbReference type="STRING" id="8153.ENSHBUP00000019919"/>
<organism evidence="3 4">
    <name type="scientific">Haplochromis burtoni</name>
    <name type="common">Burton's mouthbrooder</name>
    <name type="synonym">Chromis burtoni</name>
    <dbReference type="NCBI Taxonomy" id="8153"/>
    <lineage>
        <taxon>Eukaryota</taxon>
        <taxon>Metazoa</taxon>
        <taxon>Chordata</taxon>
        <taxon>Craniata</taxon>
        <taxon>Vertebrata</taxon>
        <taxon>Euteleostomi</taxon>
        <taxon>Actinopterygii</taxon>
        <taxon>Neopterygii</taxon>
        <taxon>Teleostei</taxon>
        <taxon>Neoteleostei</taxon>
        <taxon>Acanthomorphata</taxon>
        <taxon>Ovalentaria</taxon>
        <taxon>Cichlomorphae</taxon>
        <taxon>Cichliformes</taxon>
        <taxon>Cichlidae</taxon>
        <taxon>African cichlids</taxon>
        <taxon>Pseudocrenilabrinae</taxon>
        <taxon>Haplochromini</taxon>
        <taxon>Haplochromis</taxon>
    </lineage>
</organism>
<keyword evidence="2" id="KW-0472">Membrane</keyword>
<evidence type="ECO:0000313" key="3">
    <source>
        <dbReference type="Ensembl" id="ENSHBUP00000019919.1"/>
    </source>
</evidence>
<feature type="transmembrane region" description="Helical" evidence="2">
    <location>
        <begin position="50"/>
        <end position="73"/>
    </location>
</feature>
<keyword evidence="2" id="KW-1133">Transmembrane helix</keyword>
<reference evidence="3" key="1">
    <citation type="submission" date="2025-08" db="UniProtKB">
        <authorList>
            <consortium name="Ensembl"/>
        </authorList>
    </citation>
    <scope>IDENTIFICATION</scope>
</reference>
<evidence type="ECO:0000256" key="2">
    <source>
        <dbReference type="SAM" id="Phobius"/>
    </source>
</evidence>
<reference evidence="3" key="2">
    <citation type="submission" date="2025-09" db="UniProtKB">
        <authorList>
            <consortium name="Ensembl"/>
        </authorList>
    </citation>
    <scope>IDENTIFICATION</scope>
</reference>
<evidence type="ECO:0000256" key="1">
    <source>
        <dbReference type="SAM" id="MobiDB-lite"/>
    </source>
</evidence>
<name>A0A3Q2WE34_HAPBU</name>
<protein>
    <submittedName>
        <fullName evidence="3">Uncharacterized protein</fullName>
    </submittedName>
</protein>
<dbReference type="Proteomes" id="UP000264840">
    <property type="component" value="Unplaced"/>
</dbReference>
<evidence type="ECO:0000313" key="4">
    <source>
        <dbReference type="Proteomes" id="UP000264840"/>
    </source>
</evidence>
<feature type="region of interest" description="Disordered" evidence="1">
    <location>
        <begin position="1"/>
        <end position="34"/>
    </location>
</feature>
<dbReference type="GeneTree" id="ENSGT00940000178820"/>
<dbReference type="Ensembl" id="ENSHBUT00000029461.1">
    <property type="protein sequence ID" value="ENSHBUP00000019919.1"/>
    <property type="gene ID" value="ENSHBUG00000022145.1"/>
</dbReference>
<dbReference type="AlphaFoldDB" id="A0A3Q2WE34"/>